<dbReference type="Proteomes" id="UP000621492">
    <property type="component" value="Unassembled WGS sequence"/>
</dbReference>
<evidence type="ECO:0008006" key="5">
    <source>
        <dbReference type="Google" id="ProtNLM"/>
    </source>
</evidence>
<feature type="domain" description="Siphovirus-type tail component RIFT-related" evidence="1">
    <location>
        <begin position="9"/>
        <end position="160"/>
    </location>
</feature>
<comment type="caution">
    <text evidence="3">The sequence shown here is derived from an EMBL/GenBank/DDBJ whole genome shotgun (WGS) entry which is preliminary data.</text>
</comment>
<dbReference type="Pfam" id="PF05709">
    <property type="entry name" value="Sipho_tail"/>
    <property type="match status" value="1"/>
</dbReference>
<gene>
    <name evidence="3" type="ORF">GCM10011409_19130</name>
</gene>
<evidence type="ECO:0000313" key="3">
    <source>
        <dbReference type="EMBL" id="GGB41761.1"/>
    </source>
</evidence>
<reference evidence="3" key="1">
    <citation type="journal article" date="2014" name="Int. J. Syst. Evol. Microbiol.">
        <title>Complete genome sequence of Corynebacterium casei LMG S-19264T (=DSM 44701T), isolated from a smear-ripened cheese.</title>
        <authorList>
            <consortium name="US DOE Joint Genome Institute (JGI-PGF)"/>
            <person name="Walter F."/>
            <person name="Albersmeier A."/>
            <person name="Kalinowski J."/>
            <person name="Ruckert C."/>
        </authorList>
    </citation>
    <scope>NUCLEOTIDE SEQUENCE</scope>
    <source>
        <strain evidence="3">CGMCC 1.15454</strain>
    </source>
</reference>
<dbReference type="InterPro" id="IPR054738">
    <property type="entry name" value="Siphovirus-type_tail_C"/>
</dbReference>
<evidence type="ECO:0000313" key="4">
    <source>
        <dbReference type="Proteomes" id="UP000621492"/>
    </source>
</evidence>
<evidence type="ECO:0000259" key="1">
    <source>
        <dbReference type="Pfam" id="PF05709"/>
    </source>
</evidence>
<dbReference type="EMBL" id="BMJD01000012">
    <property type="protein sequence ID" value="GGB41761.1"/>
    <property type="molecule type" value="Genomic_DNA"/>
</dbReference>
<sequence length="285" mass="31709">MEISFTNARGQEAVITSRAPFLLESFDGYGDVGADTQTQNSPYQDGAMYIDSILEERPINMTFVILADDSRELMAKKRFISSVFNPKFGLGLLKHERVGIIHEISPVAESVPQFPSGSQNRGPTYQRVTVDLIAPNPYWRDPNQTSKPLQAYVGNFTLPFTLPFELGMSGSRTLLYNVGDVPAPVRIDIQGPVTNPQIINRTTSEWLRVNRSVAAGEILHIDTTEGQKRAEIYRGNQVYSVFGDLDHDSDWIQLALGENEIEHIADAGDRTSLVAVTWNSMYVGI</sequence>
<evidence type="ECO:0000259" key="2">
    <source>
        <dbReference type="Pfam" id="PF22768"/>
    </source>
</evidence>
<dbReference type="InterPro" id="IPR008841">
    <property type="entry name" value="Siphovirus-type_tail_N"/>
</dbReference>
<dbReference type="Pfam" id="PF22768">
    <property type="entry name" value="SPP1_Dit"/>
    <property type="match status" value="1"/>
</dbReference>
<name>A0A9W5TWY6_9BACI</name>
<dbReference type="Gene3D" id="2.60.120.860">
    <property type="match status" value="1"/>
</dbReference>
<organism evidence="3 4">
    <name type="scientific">Lentibacillus populi</name>
    <dbReference type="NCBI Taxonomy" id="1827502"/>
    <lineage>
        <taxon>Bacteria</taxon>
        <taxon>Bacillati</taxon>
        <taxon>Bacillota</taxon>
        <taxon>Bacilli</taxon>
        <taxon>Bacillales</taxon>
        <taxon>Bacillaceae</taxon>
        <taxon>Lentibacillus</taxon>
    </lineage>
</organism>
<dbReference type="AlphaFoldDB" id="A0A9W5TWY6"/>
<protein>
    <recommendedName>
        <fullName evidence="5">Phage tail family protein</fullName>
    </recommendedName>
</protein>
<accession>A0A9W5TWY6</accession>
<feature type="domain" description="Siphovirus-type tail component C-terminal" evidence="2">
    <location>
        <begin position="179"/>
        <end position="282"/>
    </location>
</feature>
<proteinExistence type="predicted"/>
<dbReference type="RefSeq" id="WP_188725034.1">
    <property type="nucleotide sequence ID" value="NZ_BMJD01000012.1"/>
</dbReference>
<keyword evidence="4" id="KW-1185">Reference proteome</keyword>
<reference evidence="3" key="2">
    <citation type="submission" date="2020-09" db="EMBL/GenBank/DDBJ databases">
        <authorList>
            <person name="Sun Q."/>
            <person name="Zhou Y."/>
        </authorList>
    </citation>
    <scope>NUCLEOTIDE SEQUENCE</scope>
    <source>
        <strain evidence="3">CGMCC 1.15454</strain>
    </source>
</reference>